<feature type="transmembrane region" description="Helical" evidence="6">
    <location>
        <begin position="307"/>
        <end position="328"/>
    </location>
</feature>
<dbReference type="GO" id="GO:0015648">
    <property type="term" value="F:lipid-linked peptidoglycan transporter activity"/>
    <property type="evidence" value="ECO:0007669"/>
    <property type="project" value="TreeGrafter"/>
</dbReference>
<keyword evidence="3" id="KW-0133">Cell shape</keyword>
<evidence type="ECO:0000256" key="3">
    <source>
        <dbReference type="ARBA" id="ARBA00022960"/>
    </source>
</evidence>
<dbReference type="EMBL" id="MNVB01000033">
    <property type="protein sequence ID" value="OIO17343.1"/>
    <property type="molecule type" value="Genomic_DNA"/>
</dbReference>
<feature type="transmembrane region" description="Helical" evidence="6">
    <location>
        <begin position="186"/>
        <end position="206"/>
    </location>
</feature>
<dbReference type="GO" id="GO:0032153">
    <property type="term" value="C:cell division site"/>
    <property type="evidence" value="ECO:0007669"/>
    <property type="project" value="TreeGrafter"/>
</dbReference>
<protein>
    <recommendedName>
        <fullName evidence="9">Rod shape-determining protein RodA</fullName>
    </recommendedName>
</protein>
<feature type="transmembrane region" description="Helical" evidence="6">
    <location>
        <begin position="273"/>
        <end position="295"/>
    </location>
</feature>
<dbReference type="GO" id="GO:0005886">
    <property type="term" value="C:plasma membrane"/>
    <property type="evidence" value="ECO:0007669"/>
    <property type="project" value="TreeGrafter"/>
</dbReference>
<dbReference type="PANTHER" id="PTHR30474">
    <property type="entry name" value="CELL CYCLE PROTEIN"/>
    <property type="match status" value="1"/>
</dbReference>
<name>A0A1J4U501_9BACT</name>
<dbReference type="Proteomes" id="UP000182465">
    <property type="component" value="Unassembled WGS sequence"/>
</dbReference>
<dbReference type="AlphaFoldDB" id="A0A1J4U501"/>
<feature type="transmembrane region" description="Helical" evidence="6">
    <location>
        <begin position="15"/>
        <end position="35"/>
    </location>
</feature>
<evidence type="ECO:0008006" key="9">
    <source>
        <dbReference type="Google" id="ProtNLM"/>
    </source>
</evidence>
<feature type="transmembrane region" description="Helical" evidence="6">
    <location>
        <begin position="47"/>
        <end position="66"/>
    </location>
</feature>
<comment type="subcellular location">
    <subcellularLocation>
        <location evidence="1">Membrane</location>
        <topology evidence="1">Multi-pass membrane protein</topology>
    </subcellularLocation>
</comment>
<keyword evidence="2 6" id="KW-0812">Transmembrane</keyword>
<keyword evidence="5 6" id="KW-0472">Membrane</keyword>
<keyword evidence="4 6" id="KW-1133">Transmembrane helix</keyword>
<accession>A0A1J4U501</accession>
<feature type="transmembrane region" description="Helical" evidence="6">
    <location>
        <begin position="109"/>
        <end position="129"/>
    </location>
</feature>
<dbReference type="InterPro" id="IPR001182">
    <property type="entry name" value="FtsW/RodA"/>
</dbReference>
<dbReference type="Pfam" id="PF01098">
    <property type="entry name" value="FTSW_RODA_SPOVE"/>
    <property type="match status" value="1"/>
</dbReference>
<evidence type="ECO:0000313" key="8">
    <source>
        <dbReference type="Proteomes" id="UP000182465"/>
    </source>
</evidence>
<evidence type="ECO:0000256" key="5">
    <source>
        <dbReference type="ARBA" id="ARBA00023136"/>
    </source>
</evidence>
<feature type="transmembrane region" description="Helical" evidence="6">
    <location>
        <begin position="136"/>
        <end position="158"/>
    </location>
</feature>
<evidence type="ECO:0000256" key="4">
    <source>
        <dbReference type="ARBA" id="ARBA00022989"/>
    </source>
</evidence>
<dbReference type="GO" id="GO:0051301">
    <property type="term" value="P:cell division"/>
    <property type="evidence" value="ECO:0007669"/>
    <property type="project" value="InterPro"/>
</dbReference>
<feature type="transmembrane region" description="Helical" evidence="6">
    <location>
        <begin position="340"/>
        <end position="358"/>
    </location>
</feature>
<proteinExistence type="predicted"/>
<evidence type="ECO:0000256" key="2">
    <source>
        <dbReference type="ARBA" id="ARBA00022692"/>
    </source>
</evidence>
<feature type="transmembrane region" description="Helical" evidence="6">
    <location>
        <begin position="164"/>
        <end position="181"/>
    </location>
</feature>
<organism evidence="7 8">
    <name type="scientific">Candidatus Kuenenbacteria bacterium CG1_02_38_13</name>
    <dbReference type="NCBI Taxonomy" id="1805235"/>
    <lineage>
        <taxon>Bacteria</taxon>
        <taxon>Candidatus Kueneniibacteriota</taxon>
    </lineage>
</organism>
<reference evidence="7 8" key="1">
    <citation type="journal article" date="2016" name="Environ. Microbiol.">
        <title>Genomic resolution of a cold subsurface aquifer community provides metabolic insights for novel microbes adapted to high CO concentrations.</title>
        <authorList>
            <person name="Probst A.J."/>
            <person name="Castelle C.J."/>
            <person name="Singh A."/>
            <person name="Brown C.T."/>
            <person name="Anantharaman K."/>
            <person name="Sharon I."/>
            <person name="Hug L.A."/>
            <person name="Burstein D."/>
            <person name="Emerson J.B."/>
            <person name="Thomas B.C."/>
            <person name="Banfield J.F."/>
        </authorList>
    </citation>
    <scope>NUCLEOTIDE SEQUENCE [LARGE SCALE GENOMIC DNA]</scope>
    <source>
        <strain evidence="7">CG1_02_38_13</strain>
    </source>
</reference>
<evidence type="ECO:0000256" key="6">
    <source>
        <dbReference type="SAM" id="Phobius"/>
    </source>
</evidence>
<feature type="transmembrane region" description="Helical" evidence="6">
    <location>
        <begin position="78"/>
        <end position="97"/>
    </location>
</feature>
<evidence type="ECO:0000313" key="7">
    <source>
        <dbReference type="EMBL" id="OIO17343.1"/>
    </source>
</evidence>
<sequence>MNIASYSINLKKFDFMLFAPVLLLVIFGLSSIYSMTLNVENPDLTLFNKQIIFAIIGFVLLFFFSFFDYRFWKNYTVFLYLSANIFLAAVLFFGQTIRGTSGWFNFWGISFQPVEFAKFSLVIALAHFYNLKYKKLGLTSLFFFSGLIAILPIALTIFQPDFGSAFILIIIWFGFFILFGIKKKQFLYFLALIATVALILWNFILFDYQQNRILVFVDPGRDPLGSGYNVRQSIIAVGSGKFTGRGLGLGTQSQLRFLPEIATDFIYANISESLGFCGAAMVVVFFTYFFAKLLLIIKKAKDDFGAYLVYGFLIIFFSQTVINIGMNIGLFPVAGLPLPLVSYGGSFLVVCLVGIGIVESVSISEKQ</sequence>
<dbReference type="PANTHER" id="PTHR30474:SF1">
    <property type="entry name" value="PEPTIDOGLYCAN GLYCOSYLTRANSFERASE MRDB"/>
    <property type="match status" value="1"/>
</dbReference>
<gene>
    <name evidence="7" type="ORF">AUJ29_01485</name>
</gene>
<comment type="caution">
    <text evidence="7">The sequence shown here is derived from an EMBL/GenBank/DDBJ whole genome shotgun (WGS) entry which is preliminary data.</text>
</comment>
<evidence type="ECO:0000256" key="1">
    <source>
        <dbReference type="ARBA" id="ARBA00004141"/>
    </source>
</evidence>
<dbReference type="GO" id="GO:0008360">
    <property type="term" value="P:regulation of cell shape"/>
    <property type="evidence" value="ECO:0007669"/>
    <property type="project" value="UniProtKB-KW"/>
</dbReference>